<feature type="compositionally biased region" description="Basic and acidic residues" evidence="1">
    <location>
        <begin position="86"/>
        <end position="96"/>
    </location>
</feature>
<evidence type="ECO:0000256" key="1">
    <source>
        <dbReference type="SAM" id="MobiDB-lite"/>
    </source>
</evidence>
<name>A0A3L6ERN6_MAIZE</name>
<organism evidence="2 3">
    <name type="scientific">Zea mays</name>
    <name type="common">Maize</name>
    <dbReference type="NCBI Taxonomy" id="4577"/>
    <lineage>
        <taxon>Eukaryota</taxon>
        <taxon>Viridiplantae</taxon>
        <taxon>Streptophyta</taxon>
        <taxon>Embryophyta</taxon>
        <taxon>Tracheophyta</taxon>
        <taxon>Spermatophyta</taxon>
        <taxon>Magnoliopsida</taxon>
        <taxon>Liliopsida</taxon>
        <taxon>Poales</taxon>
        <taxon>Poaceae</taxon>
        <taxon>PACMAD clade</taxon>
        <taxon>Panicoideae</taxon>
        <taxon>Andropogonodae</taxon>
        <taxon>Andropogoneae</taxon>
        <taxon>Tripsacinae</taxon>
        <taxon>Zea</taxon>
    </lineage>
</organism>
<evidence type="ECO:0000313" key="3">
    <source>
        <dbReference type="Proteomes" id="UP000251960"/>
    </source>
</evidence>
<feature type="region of interest" description="Disordered" evidence="1">
    <location>
        <begin position="1"/>
        <end position="96"/>
    </location>
</feature>
<reference evidence="2 3" key="1">
    <citation type="journal article" date="2018" name="Nat. Genet.">
        <title>Extensive intraspecific gene order and gene structural variations between Mo17 and other maize genomes.</title>
        <authorList>
            <person name="Sun S."/>
            <person name="Zhou Y."/>
            <person name="Chen J."/>
            <person name="Shi J."/>
            <person name="Zhao H."/>
            <person name="Zhao H."/>
            <person name="Song W."/>
            <person name="Zhang M."/>
            <person name="Cui Y."/>
            <person name="Dong X."/>
            <person name="Liu H."/>
            <person name="Ma X."/>
            <person name="Jiao Y."/>
            <person name="Wang B."/>
            <person name="Wei X."/>
            <person name="Stein J.C."/>
            <person name="Glaubitz J.C."/>
            <person name="Lu F."/>
            <person name="Yu G."/>
            <person name="Liang C."/>
            <person name="Fengler K."/>
            <person name="Li B."/>
            <person name="Rafalski A."/>
            <person name="Schnable P.S."/>
            <person name="Ware D.H."/>
            <person name="Buckler E.S."/>
            <person name="Lai J."/>
        </authorList>
    </citation>
    <scope>NUCLEOTIDE SEQUENCE [LARGE SCALE GENOMIC DNA]</scope>
    <source>
        <strain evidence="3">cv. Missouri 17</strain>
        <tissue evidence="2">Seedling</tissue>
    </source>
</reference>
<dbReference type="AlphaFoldDB" id="A0A3L6ERN6"/>
<proteinExistence type="predicted"/>
<accession>A0A3L6ERN6</accession>
<protein>
    <submittedName>
        <fullName evidence="2">Uncharacterized protein</fullName>
    </submittedName>
</protein>
<dbReference type="EMBL" id="NCVQ01000006">
    <property type="protein sequence ID" value="PWZ23636.1"/>
    <property type="molecule type" value="Genomic_DNA"/>
</dbReference>
<sequence length="96" mass="10504">MLFGRRGREKQPASQPPHYHSKAQQSSHLAAHSHCASLPRTSSPDQGGTRRGQHLSSSSFPRNQFLFPHDPSGGDPALRALSSPNRIHEWGGRGES</sequence>
<gene>
    <name evidence="2" type="ORF">Zm00014a_008986</name>
</gene>
<comment type="caution">
    <text evidence="2">The sequence shown here is derived from an EMBL/GenBank/DDBJ whole genome shotgun (WGS) entry which is preliminary data.</text>
</comment>
<dbReference type="Proteomes" id="UP000251960">
    <property type="component" value="Chromosome 5"/>
</dbReference>
<evidence type="ECO:0000313" key="2">
    <source>
        <dbReference type="EMBL" id="PWZ23636.1"/>
    </source>
</evidence>
<feature type="compositionally biased region" description="Low complexity" evidence="1">
    <location>
        <begin position="22"/>
        <end position="38"/>
    </location>
</feature>